<name>A0A5N5WVS1_9EURO</name>
<dbReference type="SUPFAM" id="SSF103473">
    <property type="entry name" value="MFS general substrate transporter"/>
    <property type="match status" value="1"/>
</dbReference>
<dbReference type="OrthoDB" id="413079at2759"/>
<dbReference type="Proteomes" id="UP000326565">
    <property type="component" value="Unassembled WGS sequence"/>
</dbReference>
<feature type="transmembrane region" description="Helical" evidence="7">
    <location>
        <begin position="313"/>
        <end position="335"/>
    </location>
</feature>
<feature type="transmembrane region" description="Helical" evidence="7">
    <location>
        <begin position="222"/>
        <end position="244"/>
    </location>
</feature>
<evidence type="ECO:0000256" key="3">
    <source>
        <dbReference type="ARBA" id="ARBA00022448"/>
    </source>
</evidence>
<feature type="transmembrane region" description="Helical" evidence="7">
    <location>
        <begin position="377"/>
        <end position="396"/>
    </location>
</feature>
<dbReference type="InterPro" id="IPR051788">
    <property type="entry name" value="MFS_Transporter"/>
</dbReference>
<protein>
    <submittedName>
        <fullName evidence="9">Major facilitator superfamily domain-containing protein</fullName>
    </submittedName>
</protein>
<dbReference type="AlphaFoldDB" id="A0A5N5WVS1"/>
<accession>A0A5N5WVS1</accession>
<comment type="similarity">
    <text evidence="2">Belongs to the major facilitator superfamily.</text>
</comment>
<dbReference type="FunFam" id="1.20.1250.20:FF:000467">
    <property type="entry name" value="Putative MFS transporter"/>
    <property type="match status" value="1"/>
</dbReference>
<feature type="transmembrane region" description="Helical" evidence="7">
    <location>
        <begin position="104"/>
        <end position="120"/>
    </location>
</feature>
<evidence type="ECO:0000259" key="8">
    <source>
        <dbReference type="PROSITE" id="PS50850"/>
    </source>
</evidence>
<dbReference type="Pfam" id="PF07690">
    <property type="entry name" value="MFS_1"/>
    <property type="match status" value="2"/>
</dbReference>
<dbReference type="FunFam" id="1.20.1250.20:FF:000308">
    <property type="entry name" value="MFS efflux transporter"/>
    <property type="match status" value="1"/>
</dbReference>
<keyword evidence="4 7" id="KW-0812">Transmembrane</keyword>
<feature type="transmembrane region" description="Helical" evidence="7">
    <location>
        <begin position="70"/>
        <end position="92"/>
    </location>
</feature>
<dbReference type="Gene3D" id="1.20.1250.20">
    <property type="entry name" value="MFS general substrate transporter like domains"/>
    <property type="match status" value="2"/>
</dbReference>
<evidence type="ECO:0000256" key="7">
    <source>
        <dbReference type="SAM" id="Phobius"/>
    </source>
</evidence>
<proteinExistence type="inferred from homology"/>
<dbReference type="GO" id="GO:0012505">
    <property type="term" value="C:endomembrane system"/>
    <property type="evidence" value="ECO:0007669"/>
    <property type="project" value="UniProtKB-SubCell"/>
</dbReference>
<keyword evidence="6 7" id="KW-0472">Membrane</keyword>
<evidence type="ECO:0000313" key="9">
    <source>
        <dbReference type="EMBL" id="KAB8071885.1"/>
    </source>
</evidence>
<evidence type="ECO:0000256" key="1">
    <source>
        <dbReference type="ARBA" id="ARBA00004127"/>
    </source>
</evidence>
<dbReference type="InterPro" id="IPR011701">
    <property type="entry name" value="MFS"/>
</dbReference>
<feature type="domain" description="Major facilitator superfamily (MFS) profile" evidence="8">
    <location>
        <begin position="220"/>
        <end position="411"/>
    </location>
</feature>
<dbReference type="EMBL" id="ML732261">
    <property type="protein sequence ID" value="KAB8071885.1"/>
    <property type="molecule type" value="Genomic_DNA"/>
</dbReference>
<dbReference type="InterPro" id="IPR036259">
    <property type="entry name" value="MFS_trans_sf"/>
</dbReference>
<evidence type="ECO:0000256" key="5">
    <source>
        <dbReference type="ARBA" id="ARBA00022989"/>
    </source>
</evidence>
<keyword evidence="10" id="KW-1185">Reference proteome</keyword>
<organism evidence="9 10">
    <name type="scientific">Aspergillus leporis</name>
    <dbReference type="NCBI Taxonomy" id="41062"/>
    <lineage>
        <taxon>Eukaryota</taxon>
        <taxon>Fungi</taxon>
        <taxon>Dikarya</taxon>
        <taxon>Ascomycota</taxon>
        <taxon>Pezizomycotina</taxon>
        <taxon>Eurotiomycetes</taxon>
        <taxon>Eurotiomycetidae</taxon>
        <taxon>Eurotiales</taxon>
        <taxon>Aspergillaceae</taxon>
        <taxon>Aspergillus</taxon>
        <taxon>Aspergillus subgen. Circumdati</taxon>
    </lineage>
</organism>
<evidence type="ECO:0000256" key="2">
    <source>
        <dbReference type="ARBA" id="ARBA00008335"/>
    </source>
</evidence>
<sequence length="411" mass="44238">MAITEDPVPNSGQELQSFDVPTQEPTRVFHQAERWNHPRSNILKTAATYWSFLVMGMNDAAYGLESYYNLSYTIVSLVFFSPLGGYTLAALLNNKIHAKLGRRGVAWIAPGCHLIAYIINCLHPPYPVLIVSFIFAGFGNGLADAAWNAWLGNMANANQLLGLLHGLYGAGGVLSPILATSLITRAGLEWYYFYYHATQNHHAEENKVGLCQILFTKTYARVTWLCAFFLLGYVGIEVALGGWIVTFMRQVRNGEAFASGMTATGFWLGITVGRVVLGFVTPRIGEKIAIVIYSLLAIGLGLILWLVPNFYSSAGAVSLQGFFLGPFFPAVVVVATKLLPKSLHVSAIGFAAAFGGGGAAVLPFAVGAIAQARGVDVLQPLIIGLSAGILLLWLGLPRVPKKGEEGSRLSA</sequence>
<dbReference type="PANTHER" id="PTHR23514">
    <property type="entry name" value="BYPASS OF STOP CODON PROTEIN 6"/>
    <property type="match status" value="1"/>
</dbReference>
<dbReference type="InterPro" id="IPR020846">
    <property type="entry name" value="MFS_dom"/>
</dbReference>
<keyword evidence="3" id="KW-0813">Transport</keyword>
<gene>
    <name evidence="9" type="ORF">BDV29DRAFT_192958</name>
</gene>
<evidence type="ECO:0000256" key="4">
    <source>
        <dbReference type="ARBA" id="ARBA00022692"/>
    </source>
</evidence>
<dbReference type="PROSITE" id="PS50850">
    <property type="entry name" value="MFS"/>
    <property type="match status" value="1"/>
</dbReference>
<evidence type="ECO:0000256" key="6">
    <source>
        <dbReference type="ARBA" id="ARBA00023136"/>
    </source>
</evidence>
<dbReference type="GO" id="GO:0016020">
    <property type="term" value="C:membrane"/>
    <property type="evidence" value="ECO:0007669"/>
    <property type="project" value="TreeGrafter"/>
</dbReference>
<feature type="transmembrane region" description="Helical" evidence="7">
    <location>
        <begin position="256"/>
        <end position="276"/>
    </location>
</feature>
<feature type="transmembrane region" description="Helical" evidence="7">
    <location>
        <begin position="347"/>
        <end position="371"/>
    </location>
</feature>
<comment type="subcellular location">
    <subcellularLocation>
        <location evidence="1">Endomembrane system</location>
        <topology evidence="1">Multi-pass membrane protein</topology>
    </subcellularLocation>
</comment>
<keyword evidence="5 7" id="KW-1133">Transmembrane helix</keyword>
<reference evidence="9 10" key="1">
    <citation type="submission" date="2019-04" db="EMBL/GenBank/DDBJ databases">
        <title>Friends and foes A comparative genomics study of 23 Aspergillus species from section Flavi.</title>
        <authorList>
            <consortium name="DOE Joint Genome Institute"/>
            <person name="Kjaerbolling I."/>
            <person name="Vesth T."/>
            <person name="Frisvad J.C."/>
            <person name="Nybo J.L."/>
            <person name="Theobald S."/>
            <person name="Kildgaard S."/>
            <person name="Isbrandt T."/>
            <person name="Kuo A."/>
            <person name="Sato A."/>
            <person name="Lyhne E.K."/>
            <person name="Kogle M.E."/>
            <person name="Wiebenga A."/>
            <person name="Kun R.S."/>
            <person name="Lubbers R.J."/>
            <person name="Makela M.R."/>
            <person name="Barry K."/>
            <person name="Chovatia M."/>
            <person name="Clum A."/>
            <person name="Daum C."/>
            <person name="Haridas S."/>
            <person name="He G."/>
            <person name="LaButti K."/>
            <person name="Lipzen A."/>
            <person name="Mondo S."/>
            <person name="Riley R."/>
            <person name="Salamov A."/>
            <person name="Simmons B.A."/>
            <person name="Magnuson J.K."/>
            <person name="Henrissat B."/>
            <person name="Mortensen U.H."/>
            <person name="Larsen T.O."/>
            <person name="Devries R.P."/>
            <person name="Grigoriev I.V."/>
            <person name="Machida M."/>
            <person name="Baker S.E."/>
            <person name="Andersen M.R."/>
        </authorList>
    </citation>
    <scope>NUCLEOTIDE SEQUENCE [LARGE SCALE GENOMIC DNA]</scope>
    <source>
        <strain evidence="9 10">CBS 151.66</strain>
    </source>
</reference>
<feature type="transmembrane region" description="Helical" evidence="7">
    <location>
        <begin position="126"/>
        <end position="147"/>
    </location>
</feature>
<dbReference type="GO" id="GO:0022857">
    <property type="term" value="F:transmembrane transporter activity"/>
    <property type="evidence" value="ECO:0007669"/>
    <property type="project" value="InterPro"/>
</dbReference>
<feature type="transmembrane region" description="Helical" evidence="7">
    <location>
        <begin position="288"/>
        <end position="307"/>
    </location>
</feature>
<evidence type="ECO:0000313" key="10">
    <source>
        <dbReference type="Proteomes" id="UP000326565"/>
    </source>
</evidence>
<dbReference type="PANTHER" id="PTHR23514:SF3">
    <property type="entry name" value="BYPASS OF STOP CODON PROTEIN 6"/>
    <property type="match status" value="1"/>
</dbReference>